<feature type="compositionally biased region" description="Polar residues" evidence="2">
    <location>
        <begin position="54"/>
        <end position="64"/>
    </location>
</feature>
<dbReference type="OrthoDB" id="10687044at2759"/>
<sequence length="737" mass="76437">MAAQPHAHYPPLASAGTDRPSASRWSIAPSSLATPPTPPSPSASSAAPDKTATLLPTGTEQARSQLARLDIGSSTGGGRGVERGKSAGVGLGQEAEAHGAEETLRYEAGRQDEARGTLLQRALRGEEQALALRGTASSKWAPQSTGTLAALRPPSSSTTSIAGLPPTEREQYAVSREGASDSSAGALLHRARALQARRAADLAPAGGDATSMSAAGSSQDAPSVAERDGGLKTLLTAQPATLVAAVPPPLSTAADAPSLADSPAAPSTSSLFSAPPSPEASRPLLFAAPPLVDYAELSALRARVAQLESSITTAHVAQTQLLEERAVRETSFAGEVASLRLALFAREADLRAAAEETRRLRSQLGACAALVVASEGAVQALEGQEAAGHEALELAHEGLALAAETQRAMGDAATRVGQLERELHAREDVERRMKGALLGMRRREVELAGRVRAQEEEIDALRAGTERHEGVLRRVRGVLARMDGDVLIEPVGDAALGASADDVATQVEAALERVAPSVDRVCPTGLDAATPTSSAASSLDALADEVASLAHANQELHIELAETRAAAERRIGVLAGKVDEITAAKDREVEALRRQFEKAAQPGETSGSEVHGPRRRLYTQDELLHLSQSPLVASSAPTYLGEGSLPPEVDLRKPLPAGEAALATARLAAVTAQHALQLSRVSHLTEELSSLRAEKAALEAHKAELEYVNAEAYGVMDALAGELQGWAGDRPGGRGAP</sequence>
<feature type="coiled-coil region" evidence="1">
    <location>
        <begin position="681"/>
        <end position="711"/>
    </location>
</feature>
<organism evidence="3 4">
    <name type="scientific">Rhodotorula diobovata</name>
    <dbReference type="NCBI Taxonomy" id="5288"/>
    <lineage>
        <taxon>Eukaryota</taxon>
        <taxon>Fungi</taxon>
        <taxon>Dikarya</taxon>
        <taxon>Basidiomycota</taxon>
        <taxon>Pucciniomycotina</taxon>
        <taxon>Microbotryomycetes</taxon>
        <taxon>Sporidiobolales</taxon>
        <taxon>Sporidiobolaceae</taxon>
        <taxon>Rhodotorula</taxon>
    </lineage>
</organism>
<proteinExistence type="predicted"/>
<feature type="region of interest" description="Disordered" evidence="2">
    <location>
        <begin position="133"/>
        <end position="184"/>
    </location>
</feature>
<feature type="compositionally biased region" description="Polar residues" evidence="2">
    <location>
        <begin position="210"/>
        <end position="221"/>
    </location>
</feature>
<comment type="caution">
    <text evidence="3">The sequence shown here is derived from an EMBL/GenBank/DDBJ whole genome shotgun (WGS) entry which is preliminary data.</text>
</comment>
<keyword evidence="4" id="KW-1185">Reference proteome</keyword>
<feature type="compositionally biased region" description="Low complexity" evidence="2">
    <location>
        <begin position="42"/>
        <end position="53"/>
    </location>
</feature>
<gene>
    <name evidence="3" type="ORF">DMC30DRAFT_415377</name>
</gene>
<reference evidence="3 4" key="1">
    <citation type="submission" date="2019-03" db="EMBL/GenBank/DDBJ databases">
        <title>Rhodosporidium diobovatum UCD-FST 08-225 genome sequencing, assembly, and annotation.</title>
        <authorList>
            <person name="Fakankun I.U."/>
            <person name="Fristensky B."/>
            <person name="Levin D.B."/>
        </authorList>
    </citation>
    <scope>NUCLEOTIDE SEQUENCE [LARGE SCALE GENOMIC DNA]</scope>
    <source>
        <strain evidence="3 4">UCD-FST 08-225</strain>
    </source>
</reference>
<feature type="region of interest" description="Disordered" evidence="2">
    <location>
        <begin position="1"/>
        <end position="111"/>
    </location>
</feature>
<name>A0A5C5G0Q7_9BASI</name>
<feature type="region of interest" description="Disordered" evidence="2">
    <location>
        <begin position="202"/>
        <end position="226"/>
    </location>
</feature>
<dbReference type="AlphaFoldDB" id="A0A5C5G0Q7"/>
<evidence type="ECO:0000313" key="4">
    <source>
        <dbReference type="Proteomes" id="UP000311382"/>
    </source>
</evidence>
<feature type="compositionally biased region" description="Low complexity" evidence="2">
    <location>
        <begin position="254"/>
        <end position="270"/>
    </location>
</feature>
<feature type="compositionally biased region" description="Basic and acidic residues" evidence="2">
    <location>
        <begin position="95"/>
        <end position="111"/>
    </location>
</feature>
<evidence type="ECO:0000313" key="3">
    <source>
        <dbReference type="EMBL" id="TNY22146.1"/>
    </source>
</evidence>
<protein>
    <submittedName>
        <fullName evidence="3">Uncharacterized protein</fullName>
    </submittedName>
</protein>
<dbReference type="Proteomes" id="UP000311382">
    <property type="component" value="Unassembled WGS sequence"/>
</dbReference>
<evidence type="ECO:0000256" key="1">
    <source>
        <dbReference type="SAM" id="Coils"/>
    </source>
</evidence>
<feature type="compositionally biased region" description="Polar residues" evidence="2">
    <location>
        <begin position="135"/>
        <end position="147"/>
    </location>
</feature>
<accession>A0A5C5G0Q7</accession>
<feature type="region of interest" description="Disordered" evidence="2">
    <location>
        <begin position="254"/>
        <end position="276"/>
    </location>
</feature>
<evidence type="ECO:0000256" key="2">
    <source>
        <dbReference type="SAM" id="MobiDB-lite"/>
    </source>
</evidence>
<keyword evidence="1" id="KW-0175">Coiled coil</keyword>
<dbReference type="EMBL" id="SOZI01000030">
    <property type="protein sequence ID" value="TNY22146.1"/>
    <property type="molecule type" value="Genomic_DNA"/>
</dbReference>